<dbReference type="EMBL" id="JAMFTH010000008">
    <property type="protein sequence ID" value="MCP8900904.1"/>
    <property type="molecule type" value="Genomic_DNA"/>
</dbReference>
<dbReference type="Proteomes" id="UP001139319">
    <property type="component" value="Unassembled WGS sequence"/>
</dbReference>
<evidence type="ECO:0000313" key="1">
    <source>
        <dbReference type="EMBL" id="MCP8900904.1"/>
    </source>
</evidence>
<keyword evidence="2" id="KW-1185">Reference proteome</keyword>
<sequence>MATGKKFDYRVSESNGSWSAEITRRASARKTVTSKVQDGFASEAEAKQWAESELKAILENVRTRQEAKKQ</sequence>
<protein>
    <submittedName>
        <fullName evidence="1">DUF3622 domain-containing protein</fullName>
    </submittedName>
</protein>
<comment type="caution">
    <text evidence="1">The sequence shown here is derived from an EMBL/GenBank/DDBJ whole genome shotgun (WGS) entry which is preliminary data.</text>
</comment>
<dbReference type="InterPro" id="IPR022069">
    <property type="entry name" value="DUF3622"/>
</dbReference>
<gene>
    <name evidence="1" type="ORF">M6D89_16485</name>
</gene>
<accession>A0A9X2I008</accession>
<organism evidence="1 2">
    <name type="scientific">Gilvimarinus xylanilyticus</name>
    <dbReference type="NCBI Taxonomy" id="2944139"/>
    <lineage>
        <taxon>Bacteria</taxon>
        <taxon>Pseudomonadati</taxon>
        <taxon>Pseudomonadota</taxon>
        <taxon>Gammaproteobacteria</taxon>
        <taxon>Cellvibrionales</taxon>
        <taxon>Cellvibrionaceae</taxon>
        <taxon>Gilvimarinus</taxon>
    </lineage>
</organism>
<proteinExistence type="predicted"/>
<dbReference type="Pfam" id="PF12286">
    <property type="entry name" value="DUF3622"/>
    <property type="match status" value="1"/>
</dbReference>
<evidence type="ECO:0000313" key="2">
    <source>
        <dbReference type="Proteomes" id="UP001139319"/>
    </source>
</evidence>
<name>A0A9X2I008_9GAMM</name>
<dbReference type="AlphaFoldDB" id="A0A9X2I008"/>
<reference evidence="1" key="1">
    <citation type="submission" date="2022-05" db="EMBL/GenBank/DDBJ databases">
        <authorList>
            <person name="Sun H.-N."/>
        </authorList>
    </citation>
    <scope>NUCLEOTIDE SEQUENCE</scope>
    <source>
        <strain evidence="1">HB14</strain>
    </source>
</reference>
<dbReference type="RefSeq" id="WP_253969191.1">
    <property type="nucleotide sequence ID" value="NZ_JAMFTH010000008.1"/>
</dbReference>
<reference evidence="1" key="2">
    <citation type="submission" date="2023-01" db="EMBL/GenBank/DDBJ databases">
        <title>Gilvimarinus xylanilyticus HB14 isolated from Caulerpa lentillifera aquaculture base in Hainan, China.</title>
        <authorList>
            <person name="Zhang Y.-J."/>
        </authorList>
    </citation>
    <scope>NUCLEOTIDE SEQUENCE</scope>
    <source>
        <strain evidence="1">HB14</strain>
    </source>
</reference>